<dbReference type="InterPro" id="IPR011335">
    <property type="entry name" value="Restrct_endonuc-II-like"/>
</dbReference>
<keyword evidence="1" id="KW-0472">Membrane</keyword>
<protein>
    <recommendedName>
        <fullName evidence="2">PD-(D/E)XK endonuclease-like domain-containing protein</fullName>
    </recommendedName>
</protein>
<reference evidence="3 4" key="1">
    <citation type="submission" date="2015-08" db="EMBL/GenBank/DDBJ databases">
        <authorList>
            <person name="Babu N.S."/>
            <person name="Beckwith C.J."/>
            <person name="Beseler K.G."/>
            <person name="Brison A."/>
            <person name="Carone J.V."/>
            <person name="Caskin T.P."/>
            <person name="Diamond M."/>
            <person name="Durham M.E."/>
            <person name="Foxe J.M."/>
            <person name="Go M."/>
            <person name="Henderson B.A."/>
            <person name="Jones I.B."/>
            <person name="McGettigan J.A."/>
            <person name="Micheletti S.J."/>
            <person name="Nasrallah M.E."/>
            <person name="Ortiz D."/>
            <person name="Piller C.R."/>
            <person name="Privatt S.R."/>
            <person name="Schneider S.L."/>
            <person name="Sharp S."/>
            <person name="Smith T.C."/>
            <person name="Stanton J.D."/>
            <person name="Ullery H.E."/>
            <person name="Wilson R.J."/>
            <person name="Serrano M.G."/>
            <person name="Buck G."/>
            <person name="Lee V."/>
            <person name="Wang Y."/>
            <person name="Carvalho R."/>
            <person name="Voegtly L."/>
            <person name="Shi R."/>
            <person name="Duckworth R."/>
            <person name="Johnson A."/>
            <person name="Loviza R."/>
            <person name="Walstead R."/>
            <person name="Shah Z."/>
            <person name="Kiflezghi M."/>
            <person name="Wade K."/>
            <person name="Ball S.L."/>
            <person name="Bradley K.W."/>
            <person name="Asai D.J."/>
            <person name="Bowman C.A."/>
            <person name="Russell D.A."/>
            <person name="Pope W.H."/>
            <person name="Jacobs-Sera D."/>
            <person name="Hendrix R.W."/>
            <person name="Hatfull G.F."/>
        </authorList>
    </citation>
    <scope>NUCLEOTIDE SEQUENCE [LARGE SCALE GENOMIC DNA]</scope>
    <source>
        <strain evidence="3 4">DSM 27648</strain>
    </source>
</reference>
<dbReference type="KEGG" id="llu:AKJ09_07305"/>
<feature type="transmembrane region" description="Helical" evidence="1">
    <location>
        <begin position="164"/>
        <end position="182"/>
    </location>
</feature>
<dbReference type="Gene3D" id="3.90.320.10">
    <property type="match status" value="1"/>
</dbReference>
<dbReference type="Pfam" id="PF12705">
    <property type="entry name" value="PDDEXK_1"/>
    <property type="match status" value="1"/>
</dbReference>
<dbReference type="Proteomes" id="UP000064967">
    <property type="component" value="Chromosome"/>
</dbReference>
<dbReference type="InterPro" id="IPR011604">
    <property type="entry name" value="PDDEXK-like_dom_sf"/>
</dbReference>
<accession>A0A0K1Q4P6</accession>
<organism evidence="3 4">
    <name type="scientific">Labilithrix luteola</name>
    <dbReference type="NCBI Taxonomy" id="1391654"/>
    <lineage>
        <taxon>Bacteria</taxon>
        <taxon>Pseudomonadati</taxon>
        <taxon>Myxococcota</taxon>
        <taxon>Polyangia</taxon>
        <taxon>Polyangiales</taxon>
        <taxon>Labilitrichaceae</taxon>
        <taxon>Labilithrix</taxon>
    </lineage>
</organism>
<keyword evidence="1" id="KW-0812">Transmembrane</keyword>
<dbReference type="EMBL" id="CP012333">
    <property type="protein sequence ID" value="AKV00642.1"/>
    <property type="molecule type" value="Genomic_DNA"/>
</dbReference>
<dbReference type="InterPro" id="IPR038726">
    <property type="entry name" value="PDDEXK_AddAB-type"/>
</dbReference>
<dbReference type="STRING" id="1391654.AKJ09_07305"/>
<dbReference type="SUPFAM" id="SSF52980">
    <property type="entry name" value="Restriction endonuclease-like"/>
    <property type="match status" value="1"/>
</dbReference>
<evidence type="ECO:0000259" key="2">
    <source>
        <dbReference type="Pfam" id="PF12705"/>
    </source>
</evidence>
<evidence type="ECO:0000256" key="1">
    <source>
        <dbReference type="SAM" id="Phobius"/>
    </source>
</evidence>
<proteinExistence type="predicted"/>
<keyword evidence="1" id="KW-1133">Transmembrane helix</keyword>
<keyword evidence="4" id="KW-1185">Reference proteome</keyword>
<evidence type="ECO:0000313" key="3">
    <source>
        <dbReference type="EMBL" id="AKV00642.1"/>
    </source>
</evidence>
<gene>
    <name evidence="3" type="ORF">AKJ09_07305</name>
</gene>
<dbReference type="RefSeq" id="WP_169928073.1">
    <property type="nucleotide sequence ID" value="NZ_CP012333.1"/>
</dbReference>
<dbReference type="AlphaFoldDB" id="A0A0K1Q4P6"/>
<feature type="domain" description="PD-(D/E)XK endonuclease-like" evidence="2">
    <location>
        <begin position="35"/>
        <end position="140"/>
    </location>
</feature>
<name>A0A0K1Q4P6_9BACT</name>
<evidence type="ECO:0000313" key="4">
    <source>
        <dbReference type="Proteomes" id="UP000064967"/>
    </source>
</evidence>
<sequence length="183" mass="20292">MDRRSLSPEILTLAFGLACALALLVLLVLLGRAFSAWRRSRRARWRARRAVEGEARAARWLADQGYRVLGAQVEAEHAVHVDGEPVLVGLRADYVVERDGHRFVVDVKTGSQAPRIETPATRRQLLEYRVAFDVDGVLLVDAEEGRIHTVTFPRVERAESSSSSPIWLLAAAALAVAVFVLTR</sequence>